<evidence type="ECO:0000256" key="5">
    <source>
        <dbReference type="PIRNR" id="PIRNR006250"/>
    </source>
</evidence>
<dbReference type="Proteomes" id="UP000308430">
    <property type="component" value="Unassembled WGS sequence"/>
</dbReference>
<dbReference type="InterPro" id="IPR036068">
    <property type="entry name" value="Nicotinate_pribotase-like_C"/>
</dbReference>
<protein>
    <recommendedName>
        <fullName evidence="2">Putative pyrophosphorylase ModD</fullName>
    </recommendedName>
</protein>
<dbReference type="PIRSF" id="PIRSF006250">
    <property type="entry name" value="NadC_ModD"/>
    <property type="match status" value="1"/>
</dbReference>
<dbReference type="PANTHER" id="PTHR32179">
    <property type="entry name" value="NICOTINATE-NUCLEOTIDE PYROPHOSPHORYLASE [CARBOXYLATING]"/>
    <property type="match status" value="1"/>
</dbReference>
<dbReference type="SUPFAM" id="SSF54675">
    <property type="entry name" value="Nicotinate/Quinolinate PRTase N-terminal domain-like"/>
    <property type="match status" value="1"/>
</dbReference>
<dbReference type="InterPro" id="IPR006242">
    <property type="entry name" value="ModD"/>
</dbReference>
<feature type="domain" description="Quinolinate phosphoribosyl transferase C-terminal" evidence="6">
    <location>
        <begin position="122"/>
        <end position="271"/>
    </location>
</feature>
<evidence type="ECO:0000313" key="9">
    <source>
        <dbReference type="Proteomes" id="UP000308430"/>
    </source>
</evidence>
<dbReference type="NCBIfam" id="TIGR01334">
    <property type="entry name" value="modD"/>
    <property type="match status" value="1"/>
</dbReference>
<dbReference type="InterPro" id="IPR013785">
    <property type="entry name" value="Aldolase_TIM"/>
</dbReference>
<dbReference type="EMBL" id="SSOC01000004">
    <property type="protein sequence ID" value="THF64698.1"/>
    <property type="molecule type" value="Genomic_DNA"/>
</dbReference>
<comment type="similarity">
    <text evidence="1 5">Belongs to the NadC/ModD family.</text>
</comment>
<dbReference type="AlphaFoldDB" id="A0A4S4B1B3"/>
<dbReference type="Gene3D" id="3.20.20.70">
    <property type="entry name" value="Aldolase class I"/>
    <property type="match status" value="1"/>
</dbReference>
<dbReference type="GO" id="GO:0004514">
    <property type="term" value="F:nicotinate-nucleotide diphosphorylase (carboxylating) activity"/>
    <property type="evidence" value="ECO:0007669"/>
    <property type="project" value="InterPro"/>
</dbReference>
<gene>
    <name evidence="8" type="primary">modD</name>
    <name evidence="8" type="ORF">E6C76_11655</name>
</gene>
<organism evidence="8 9">
    <name type="scientific">Pseudothauera nasutitermitis</name>
    <dbReference type="NCBI Taxonomy" id="2565930"/>
    <lineage>
        <taxon>Bacteria</taxon>
        <taxon>Pseudomonadati</taxon>
        <taxon>Pseudomonadota</taxon>
        <taxon>Betaproteobacteria</taxon>
        <taxon>Rhodocyclales</taxon>
        <taxon>Zoogloeaceae</taxon>
        <taxon>Pseudothauera</taxon>
    </lineage>
</organism>
<dbReference type="Pfam" id="PF01729">
    <property type="entry name" value="QRPTase_C"/>
    <property type="match status" value="1"/>
</dbReference>
<keyword evidence="4 5" id="KW-0808">Transferase</keyword>
<dbReference type="RefSeq" id="WP_136348417.1">
    <property type="nucleotide sequence ID" value="NZ_SSOC01000004.1"/>
</dbReference>
<dbReference type="InterPro" id="IPR002638">
    <property type="entry name" value="Quinolinate_PRibosylTrfase_C"/>
</dbReference>
<dbReference type="SUPFAM" id="SSF51690">
    <property type="entry name" value="Nicotinate/Quinolinate PRTase C-terminal domain-like"/>
    <property type="match status" value="1"/>
</dbReference>
<dbReference type="InterPro" id="IPR037128">
    <property type="entry name" value="Quinolinate_PRibosylTase_N_sf"/>
</dbReference>
<dbReference type="PANTHER" id="PTHR32179:SF4">
    <property type="entry name" value="PYROPHOSPHORYLASE MODD-RELATED"/>
    <property type="match status" value="1"/>
</dbReference>
<dbReference type="GO" id="GO:0009435">
    <property type="term" value="P:NAD+ biosynthetic process"/>
    <property type="evidence" value="ECO:0007669"/>
    <property type="project" value="InterPro"/>
</dbReference>
<evidence type="ECO:0000256" key="2">
    <source>
        <dbReference type="ARBA" id="ARBA00019205"/>
    </source>
</evidence>
<accession>A0A4S4B1B3</accession>
<dbReference type="FunFam" id="3.20.20.70:FF:000030">
    <property type="entry name" value="Nicotinate-nucleotide pyrophosphorylase, carboxylating"/>
    <property type="match status" value="1"/>
</dbReference>
<evidence type="ECO:0000256" key="1">
    <source>
        <dbReference type="ARBA" id="ARBA00009400"/>
    </source>
</evidence>
<feature type="domain" description="Quinolinate phosphoribosyl transferase N-terminal" evidence="7">
    <location>
        <begin position="23"/>
        <end position="107"/>
    </location>
</feature>
<dbReference type="InterPro" id="IPR027277">
    <property type="entry name" value="NadC/ModD"/>
</dbReference>
<evidence type="ECO:0000256" key="4">
    <source>
        <dbReference type="ARBA" id="ARBA00022679"/>
    </source>
</evidence>
<evidence type="ECO:0000259" key="7">
    <source>
        <dbReference type="Pfam" id="PF02749"/>
    </source>
</evidence>
<dbReference type="Pfam" id="PF02749">
    <property type="entry name" value="QRPTase_N"/>
    <property type="match status" value="1"/>
</dbReference>
<name>A0A4S4B1B3_9RHOO</name>
<dbReference type="OrthoDB" id="8216773at2"/>
<dbReference type="GO" id="GO:0005737">
    <property type="term" value="C:cytoplasm"/>
    <property type="evidence" value="ECO:0007669"/>
    <property type="project" value="TreeGrafter"/>
</dbReference>
<evidence type="ECO:0000259" key="6">
    <source>
        <dbReference type="Pfam" id="PF01729"/>
    </source>
</evidence>
<keyword evidence="9" id="KW-1185">Reference proteome</keyword>
<keyword evidence="3 5" id="KW-0328">Glycosyltransferase</keyword>
<proteinExistence type="inferred from homology"/>
<evidence type="ECO:0000256" key="3">
    <source>
        <dbReference type="ARBA" id="ARBA00022676"/>
    </source>
</evidence>
<comment type="caution">
    <text evidence="8">The sequence shown here is derived from an EMBL/GenBank/DDBJ whole genome shotgun (WGS) entry which is preliminary data.</text>
</comment>
<evidence type="ECO:0000313" key="8">
    <source>
        <dbReference type="EMBL" id="THF64698.1"/>
    </source>
</evidence>
<dbReference type="InterPro" id="IPR022412">
    <property type="entry name" value="Quinolinate_PRibosylTrfase_N"/>
</dbReference>
<dbReference type="Gene3D" id="3.90.1170.20">
    <property type="entry name" value="Quinolinate phosphoribosyl transferase, N-terminal domain"/>
    <property type="match status" value="1"/>
</dbReference>
<sequence>MNDCVLSDEALLRLLAEDVPAGDLTTATLGIGGAPARLEFRARRAMQVCATEEARRLFELGGASRCLVFSPSGTWAEADTLLLWAEGPAGALHRVWKSAQNLVEWASGVAGAAAALTKAAWPLPVACTRKNVPGTKSLSIKAIRAGGAIVHRLGLSETLLVFAEHRLFLDMPPADTINALRQRQPEKRVVVEVGEIEEAMTWAVAGAEILQLERFPPAAVTALRARLAEAGLKPLLVATGGVTAANAMNYAAAGADLIASSAPYSAPPADVATRFVRTAQGEQHG</sequence>
<dbReference type="GO" id="GO:0034213">
    <property type="term" value="P:quinolinate catabolic process"/>
    <property type="evidence" value="ECO:0007669"/>
    <property type="project" value="TreeGrafter"/>
</dbReference>
<reference evidence="8 9" key="1">
    <citation type="submission" date="2019-04" db="EMBL/GenBank/DDBJ databases">
        <title>Azoarcus nasutitermitis sp. nov. isolated from termite nest.</title>
        <authorList>
            <person name="Lin S.-Y."/>
            <person name="Hameed A."/>
            <person name="Hsu Y.-H."/>
            <person name="Young C.-C."/>
        </authorList>
    </citation>
    <scope>NUCLEOTIDE SEQUENCE [LARGE SCALE GENOMIC DNA]</scope>
    <source>
        <strain evidence="8 9">CC-YHH838</strain>
    </source>
</reference>